<gene>
    <name evidence="5" type="ORF">CTEN210_07286</name>
</gene>
<dbReference type="PROSITE" id="PS50222">
    <property type="entry name" value="EF_HAND_2"/>
    <property type="match status" value="2"/>
</dbReference>
<protein>
    <recommendedName>
        <fullName evidence="4">EF-hand domain-containing protein</fullName>
    </recommendedName>
</protein>
<feature type="domain" description="EF-hand" evidence="4">
    <location>
        <begin position="279"/>
        <end position="314"/>
    </location>
</feature>
<dbReference type="GO" id="GO:0005509">
    <property type="term" value="F:calcium ion binding"/>
    <property type="evidence" value="ECO:0007669"/>
    <property type="project" value="InterPro"/>
</dbReference>
<evidence type="ECO:0000313" key="5">
    <source>
        <dbReference type="EMBL" id="GFH50810.1"/>
    </source>
</evidence>
<reference evidence="5 6" key="1">
    <citation type="journal article" date="2021" name="Sci. Rep.">
        <title>The genome of the diatom Chaetoceros tenuissimus carries an ancient integrated fragment of an extant virus.</title>
        <authorList>
            <person name="Hongo Y."/>
            <person name="Kimura K."/>
            <person name="Takaki Y."/>
            <person name="Yoshida Y."/>
            <person name="Baba S."/>
            <person name="Kobayashi G."/>
            <person name="Nagasaki K."/>
            <person name="Hano T."/>
            <person name="Tomaru Y."/>
        </authorList>
    </citation>
    <scope>NUCLEOTIDE SEQUENCE [LARGE SCALE GENOMIC DNA]</scope>
    <source>
        <strain evidence="5 6">NIES-3715</strain>
    </source>
</reference>
<dbReference type="Proteomes" id="UP001054902">
    <property type="component" value="Unassembled WGS sequence"/>
</dbReference>
<comment type="caution">
    <text evidence="5">The sequence shown here is derived from an EMBL/GenBank/DDBJ whole genome shotgun (WGS) entry which is preliminary data.</text>
</comment>
<accession>A0AAD3H566</accession>
<proteinExistence type="predicted"/>
<feature type="transmembrane region" description="Helical" evidence="3">
    <location>
        <begin position="144"/>
        <end position="161"/>
    </location>
</feature>
<evidence type="ECO:0000256" key="1">
    <source>
        <dbReference type="ARBA" id="ARBA00022837"/>
    </source>
</evidence>
<sequence length="358" mass="41104">MSTNQYLHGTGRSPNTMPPSGQLENKREQLSVMKRMRSVAVTKKEDEKVMVRTNYNEEAPATNILRVQGKTSTTDDKTKIKVIGDSDPNFELKHISEPFRKKEDDSKTTVILARHNYGSDYDDDGLFFDCEEITRLLESGPMSFRYLVIAGALFMVIANIYDYQQKSYYSYYGSGGISTSFFLISLYIWLFGAFIITLEIMPFKNGVTSIHRLILEQLGFLRFTWGRGFFYFFSGSLQFSLFTMWNMIAGGVMIAIGAAAIFIGRKASDKLKTLVRRIGNQNNLMEMFERHDRDRDGHLSVTEFKAFVRDMNVRLSGDELTNAFIAIDRDNDRYITFQDLSNWYVDAKYNIKTDGCLV</sequence>
<dbReference type="SMART" id="SM00054">
    <property type="entry name" value="EFh"/>
    <property type="match status" value="2"/>
</dbReference>
<dbReference type="AlphaFoldDB" id="A0AAD3H566"/>
<keyword evidence="3" id="KW-1133">Transmembrane helix</keyword>
<name>A0AAD3H566_9STRA</name>
<evidence type="ECO:0000259" key="4">
    <source>
        <dbReference type="PROSITE" id="PS50222"/>
    </source>
</evidence>
<dbReference type="Pfam" id="PF13499">
    <property type="entry name" value="EF-hand_7"/>
    <property type="match status" value="1"/>
</dbReference>
<dbReference type="EMBL" id="BLLK01000040">
    <property type="protein sequence ID" value="GFH50810.1"/>
    <property type="molecule type" value="Genomic_DNA"/>
</dbReference>
<keyword evidence="3" id="KW-0472">Membrane</keyword>
<feature type="domain" description="EF-hand" evidence="4">
    <location>
        <begin position="315"/>
        <end position="350"/>
    </location>
</feature>
<dbReference type="PROSITE" id="PS00018">
    <property type="entry name" value="EF_HAND_1"/>
    <property type="match status" value="2"/>
</dbReference>
<feature type="region of interest" description="Disordered" evidence="2">
    <location>
        <begin position="1"/>
        <end position="25"/>
    </location>
</feature>
<dbReference type="Gene3D" id="1.10.238.10">
    <property type="entry name" value="EF-hand"/>
    <property type="match status" value="1"/>
</dbReference>
<evidence type="ECO:0000256" key="2">
    <source>
        <dbReference type="SAM" id="MobiDB-lite"/>
    </source>
</evidence>
<evidence type="ECO:0000313" key="6">
    <source>
        <dbReference type="Proteomes" id="UP001054902"/>
    </source>
</evidence>
<feature type="compositionally biased region" description="Polar residues" evidence="2">
    <location>
        <begin position="1"/>
        <end position="23"/>
    </location>
</feature>
<dbReference type="InterPro" id="IPR018247">
    <property type="entry name" value="EF_Hand_1_Ca_BS"/>
</dbReference>
<keyword evidence="3" id="KW-0812">Transmembrane</keyword>
<dbReference type="InterPro" id="IPR011992">
    <property type="entry name" value="EF-hand-dom_pair"/>
</dbReference>
<dbReference type="SUPFAM" id="SSF47473">
    <property type="entry name" value="EF-hand"/>
    <property type="match status" value="1"/>
</dbReference>
<dbReference type="CDD" id="cd00051">
    <property type="entry name" value="EFh"/>
    <property type="match status" value="1"/>
</dbReference>
<organism evidence="5 6">
    <name type="scientific">Chaetoceros tenuissimus</name>
    <dbReference type="NCBI Taxonomy" id="426638"/>
    <lineage>
        <taxon>Eukaryota</taxon>
        <taxon>Sar</taxon>
        <taxon>Stramenopiles</taxon>
        <taxon>Ochrophyta</taxon>
        <taxon>Bacillariophyta</taxon>
        <taxon>Coscinodiscophyceae</taxon>
        <taxon>Chaetocerotophycidae</taxon>
        <taxon>Chaetocerotales</taxon>
        <taxon>Chaetocerotaceae</taxon>
        <taxon>Chaetoceros</taxon>
    </lineage>
</organism>
<feature type="transmembrane region" description="Helical" evidence="3">
    <location>
        <begin position="239"/>
        <end position="263"/>
    </location>
</feature>
<dbReference type="InterPro" id="IPR002048">
    <property type="entry name" value="EF_hand_dom"/>
</dbReference>
<feature type="transmembrane region" description="Helical" evidence="3">
    <location>
        <begin position="181"/>
        <end position="201"/>
    </location>
</feature>
<keyword evidence="1" id="KW-0106">Calcium</keyword>
<evidence type="ECO:0000256" key="3">
    <source>
        <dbReference type="SAM" id="Phobius"/>
    </source>
</evidence>
<keyword evidence="6" id="KW-1185">Reference proteome</keyword>